<dbReference type="Gene3D" id="3.30.1520.10">
    <property type="entry name" value="Phox-like domain"/>
    <property type="match status" value="1"/>
</dbReference>
<organism evidence="5">
    <name type="scientific">Cacopsylla melanoneura</name>
    <dbReference type="NCBI Taxonomy" id="428564"/>
    <lineage>
        <taxon>Eukaryota</taxon>
        <taxon>Metazoa</taxon>
        <taxon>Ecdysozoa</taxon>
        <taxon>Arthropoda</taxon>
        <taxon>Hexapoda</taxon>
        <taxon>Insecta</taxon>
        <taxon>Pterygota</taxon>
        <taxon>Neoptera</taxon>
        <taxon>Paraneoptera</taxon>
        <taxon>Hemiptera</taxon>
        <taxon>Sternorrhyncha</taxon>
        <taxon>Psylloidea</taxon>
        <taxon>Psyllidae</taxon>
        <taxon>Psyllinae</taxon>
        <taxon>Cacopsylla</taxon>
    </lineage>
</organism>
<keyword evidence="2" id="KW-0963">Cytoplasm</keyword>
<dbReference type="GO" id="GO:0005770">
    <property type="term" value="C:late endosome"/>
    <property type="evidence" value="ECO:0007669"/>
    <property type="project" value="TreeGrafter"/>
</dbReference>
<dbReference type="InterPro" id="IPR051837">
    <property type="entry name" value="SortingNexin/PXDomain-PKLike"/>
</dbReference>
<dbReference type="EMBL" id="HBUF01039755">
    <property type="protein sequence ID" value="CAG6617750.1"/>
    <property type="molecule type" value="Transcribed_RNA"/>
</dbReference>
<feature type="domain" description="PX" evidence="4">
    <location>
        <begin position="81"/>
        <end position="195"/>
    </location>
</feature>
<feature type="compositionally biased region" description="Polar residues" evidence="3">
    <location>
        <begin position="11"/>
        <end position="20"/>
    </location>
</feature>
<evidence type="ECO:0000259" key="4">
    <source>
        <dbReference type="PROSITE" id="PS50195"/>
    </source>
</evidence>
<dbReference type="GO" id="GO:0005769">
    <property type="term" value="C:early endosome"/>
    <property type="evidence" value="ECO:0007669"/>
    <property type="project" value="TreeGrafter"/>
</dbReference>
<dbReference type="GO" id="GO:0008333">
    <property type="term" value="P:endosome to lysosome transport"/>
    <property type="evidence" value="ECO:0007669"/>
    <property type="project" value="TreeGrafter"/>
</dbReference>
<dbReference type="PANTHER" id="PTHR22999:SF23">
    <property type="entry name" value="SORTING NEXIN-16"/>
    <property type="match status" value="1"/>
</dbReference>
<dbReference type="InterPro" id="IPR036871">
    <property type="entry name" value="PX_dom_sf"/>
</dbReference>
<dbReference type="EMBL" id="HBUF01039752">
    <property type="protein sequence ID" value="CAG6617746.1"/>
    <property type="molecule type" value="Transcribed_RNA"/>
</dbReference>
<evidence type="ECO:0000256" key="2">
    <source>
        <dbReference type="ARBA" id="ARBA00022490"/>
    </source>
</evidence>
<name>A0A8D8LW55_9HEMI</name>
<dbReference type="EMBL" id="HBUF01337056">
    <property type="protein sequence ID" value="CAG6698244.1"/>
    <property type="molecule type" value="Transcribed_RNA"/>
</dbReference>
<dbReference type="GO" id="GO:0006622">
    <property type="term" value="P:protein targeting to lysosome"/>
    <property type="evidence" value="ECO:0007669"/>
    <property type="project" value="TreeGrafter"/>
</dbReference>
<dbReference type="EMBL" id="HBUF01385125">
    <property type="protein sequence ID" value="CAG6731852.1"/>
    <property type="molecule type" value="Transcribed_RNA"/>
</dbReference>
<dbReference type="EMBL" id="HBUF01385124">
    <property type="protein sequence ID" value="CAG6731851.1"/>
    <property type="molecule type" value="Transcribed_RNA"/>
</dbReference>
<dbReference type="EMBL" id="HBUF01039754">
    <property type="protein sequence ID" value="CAG6617748.1"/>
    <property type="molecule type" value="Transcribed_RNA"/>
</dbReference>
<dbReference type="Pfam" id="PF00787">
    <property type="entry name" value="PX"/>
    <property type="match status" value="1"/>
</dbReference>
<dbReference type="EMBL" id="HBUF01542573">
    <property type="protein sequence ID" value="CAG6755608.1"/>
    <property type="molecule type" value="Transcribed_RNA"/>
</dbReference>
<dbReference type="GO" id="GO:0035091">
    <property type="term" value="F:phosphatidylinositol binding"/>
    <property type="evidence" value="ECO:0007669"/>
    <property type="project" value="InterPro"/>
</dbReference>
<proteinExistence type="predicted"/>
<sequence length="289" mass="32465">MSSRRIRAKSPSPSILVTTESQSRGSSSSDGGNSVATVPAPESKSSIHLSAFNSNLKKYASSPSLQMGPSLSSYEGQVSPNESLQVPIVGYEVMEQRARFTVYKLRIESKARGDCWFVFRRYTDFVRIYNKLKSEFPHIGLMLPRKRWFGDNFNRGFIEERIQGLQKLINSIVNSAELMSTPSVRDFFCLDEPPIYSDCVEESRAIFEALEDTIYNLRQQVREKQAELKKVHTKCESQAALIADLMGKVRSTTDQCGACGDKVQTLVSDAKNSLHEVQTQSSRMSSYNT</sequence>
<dbReference type="SMART" id="SM00312">
    <property type="entry name" value="PX"/>
    <property type="match status" value="1"/>
</dbReference>
<accession>A0A8D8LW55</accession>
<feature type="region of interest" description="Disordered" evidence="3">
    <location>
        <begin position="1"/>
        <end position="43"/>
    </location>
</feature>
<dbReference type="PANTHER" id="PTHR22999">
    <property type="entry name" value="PX SERINE/THREONINE KINASE PXK"/>
    <property type="match status" value="1"/>
</dbReference>
<dbReference type="GO" id="GO:0045022">
    <property type="term" value="P:early endosome to late endosome transport"/>
    <property type="evidence" value="ECO:0007669"/>
    <property type="project" value="TreeGrafter"/>
</dbReference>
<evidence type="ECO:0000313" key="5">
    <source>
        <dbReference type="EMBL" id="CAG6617750.1"/>
    </source>
</evidence>
<dbReference type="PROSITE" id="PS50195">
    <property type="entry name" value="PX"/>
    <property type="match status" value="1"/>
</dbReference>
<dbReference type="InterPro" id="IPR001683">
    <property type="entry name" value="PX_dom"/>
</dbReference>
<dbReference type="SUPFAM" id="SSF64268">
    <property type="entry name" value="PX domain"/>
    <property type="match status" value="1"/>
</dbReference>
<comment type="subcellular location">
    <subcellularLocation>
        <location evidence="1">Cytoplasm</location>
    </subcellularLocation>
</comment>
<protein>
    <submittedName>
        <fullName evidence="5">Sorting nexin-16</fullName>
    </submittedName>
</protein>
<feature type="compositionally biased region" description="Low complexity" evidence="3">
    <location>
        <begin position="21"/>
        <end position="34"/>
    </location>
</feature>
<reference evidence="5" key="1">
    <citation type="submission" date="2021-05" db="EMBL/GenBank/DDBJ databases">
        <authorList>
            <person name="Alioto T."/>
            <person name="Alioto T."/>
            <person name="Gomez Garrido J."/>
        </authorList>
    </citation>
    <scope>NUCLEOTIDE SEQUENCE</scope>
</reference>
<dbReference type="AlphaFoldDB" id="A0A8D8LW55"/>
<evidence type="ECO:0000256" key="1">
    <source>
        <dbReference type="ARBA" id="ARBA00004496"/>
    </source>
</evidence>
<evidence type="ECO:0000256" key="3">
    <source>
        <dbReference type="SAM" id="MobiDB-lite"/>
    </source>
</evidence>